<keyword evidence="2" id="KW-1185">Reference proteome</keyword>
<dbReference type="OrthoDB" id="10044727at2759"/>
<dbReference type="Proteomes" id="UP000673691">
    <property type="component" value="Unassembled WGS sequence"/>
</dbReference>
<dbReference type="PANTHER" id="PTHR35871:SF1">
    <property type="entry name" value="CXC1-LIKE CYSTEINE CLUSTER ASSOCIATED WITH KDZ TRANSPOSASES DOMAIN-CONTAINING PROTEIN"/>
    <property type="match status" value="1"/>
</dbReference>
<evidence type="ECO:0000313" key="1">
    <source>
        <dbReference type="EMBL" id="KAG5457660.1"/>
    </source>
</evidence>
<dbReference type="PANTHER" id="PTHR35871">
    <property type="entry name" value="EXPRESSED PROTEIN"/>
    <property type="match status" value="1"/>
</dbReference>
<name>A0A8H7ZR29_9FUNG</name>
<organism evidence="1 2">
    <name type="scientific">Olpidium bornovanus</name>
    <dbReference type="NCBI Taxonomy" id="278681"/>
    <lineage>
        <taxon>Eukaryota</taxon>
        <taxon>Fungi</taxon>
        <taxon>Fungi incertae sedis</taxon>
        <taxon>Olpidiomycota</taxon>
        <taxon>Olpidiomycotina</taxon>
        <taxon>Olpidiomycetes</taxon>
        <taxon>Olpidiales</taxon>
        <taxon>Olpidiaceae</taxon>
        <taxon>Olpidium</taxon>
    </lineage>
</organism>
<reference evidence="1 2" key="1">
    <citation type="journal article" name="Sci. Rep.">
        <title>Genome-scale phylogenetic analyses confirm Olpidium as the closest living zoosporic fungus to the non-flagellated, terrestrial fungi.</title>
        <authorList>
            <person name="Chang Y."/>
            <person name="Rochon D."/>
            <person name="Sekimoto S."/>
            <person name="Wang Y."/>
            <person name="Chovatia M."/>
            <person name="Sandor L."/>
            <person name="Salamov A."/>
            <person name="Grigoriev I.V."/>
            <person name="Stajich J.E."/>
            <person name="Spatafora J.W."/>
        </authorList>
    </citation>
    <scope>NUCLEOTIDE SEQUENCE [LARGE SCALE GENOMIC DNA]</scope>
    <source>
        <strain evidence="1">S191</strain>
    </source>
</reference>
<comment type="caution">
    <text evidence="1">The sequence shown here is derived from an EMBL/GenBank/DDBJ whole genome shotgun (WGS) entry which is preliminary data.</text>
</comment>
<dbReference type="AlphaFoldDB" id="A0A8H7ZR29"/>
<accession>A0A8H7ZR29</accession>
<evidence type="ECO:0000313" key="2">
    <source>
        <dbReference type="Proteomes" id="UP000673691"/>
    </source>
</evidence>
<gene>
    <name evidence="1" type="ORF">BJ554DRAFT_2270</name>
</gene>
<protein>
    <submittedName>
        <fullName evidence="1">Uncharacterized protein</fullName>
    </submittedName>
</protein>
<sequence>MKLWGFRKRVAGGSLMVSDFLCACHGPLRLSAEEAKNCDLPEQARIIIQPGKNKDGWWKSTDMVKQLEERALPIFKALHPDCIGMFSCIVCIHGNRYFS</sequence>
<proteinExistence type="predicted"/>
<dbReference type="EMBL" id="JAEFCI010009711">
    <property type="protein sequence ID" value="KAG5457660.1"/>
    <property type="molecule type" value="Genomic_DNA"/>
</dbReference>